<evidence type="ECO:0000256" key="8">
    <source>
        <dbReference type="ARBA" id="ARBA00074306"/>
    </source>
</evidence>
<dbReference type="SMART" id="SM00448">
    <property type="entry name" value="REC"/>
    <property type="match status" value="2"/>
</dbReference>
<dbReference type="InterPro" id="IPR036890">
    <property type="entry name" value="HATPase_C_sf"/>
</dbReference>
<feature type="domain" description="Histidine kinase" evidence="11">
    <location>
        <begin position="163"/>
        <end position="381"/>
    </location>
</feature>
<dbReference type="FunFam" id="3.30.565.10:FF:000010">
    <property type="entry name" value="Sensor histidine kinase RcsC"/>
    <property type="match status" value="1"/>
</dbReference>
<dbReference type="Gene3D" id="3.40.50.2300">
    <property type="match status" value="2"/>
</dbReference>
<feature type="modified residue" description="4-aspartylphosphate" evidence="9">
    <location>
        <position position="54"/>
    </location>
</feature>
<dbReference type="SUPFAM" id="SSF47384">
    <property type="entry name" value="Homodimeric domain of signal transducing histidine kinase"/>
    <property type="match status" value="1"/>
</dbReference>
<feature type="domain" description="Response regulatory" evidence="12">
    <location>
        <begin position="3"/>
        <end position="119"/>
    </location>
</feature>
<evidence type="ECO:0000256" key="10">
    <source>
        <dbReference type="SAM" id="Coils"/>
    </source>
</evidence>
<dbReference type="PANTHER" id="PTHR43547">
    <property type="entry name" value="TWO-COMPONENT HISTIDINE KINASE"/>
    <property type="match status" value="1"/>
</dbReference>
<dbReference type="CDD" id="cd00082">
    <property type="entry name" value="HisKA"/>
    <property type="match status" value="1"/>
</dbReference>
<organism evidence="13 14">
    <name type="scientific">Symplocastrum torsivum CPER-KK1</name>
    <dbReference type="NCBI Taxonomy" id="450513"/>
    <lineage>
        <taxon>Bacteria</taxon>
        <taxon>Bacillati</taxon>
        <taxon>Cyanobacteriota</taxon>
        <taxon>Cyanophyceae</taxon>
        <taxon>Oscillatoriophycideae</taxon>
        <taxon>Oscillatoriales</taxon>
        <taxon>Microcoleaceae</taxon>
        <taxon>Symplocastrum</taxon>
    </lineage>
</organism>
<keyword evidence="6" id="KW-0418">Kinase</keyword>
<dbReference type="CDD" id="cd17580">
    <property type="entry name" value="REC_2_DhkD-like"/>
    <property type="match status" value="1"/>
</dbReference>
<protein>
    <recommendedName>
        <fullName evidence="8">Circadian input-output histidine kinase CikA</fullName>
        <ecNumber evidence="3">2.7.13.3</ecNumber>
    </recommendedName>
</protein>
<dbReference type="PRINTS" id="PR00344">
    <property type="entry name" value="BCTRLSENSOR"/>
</dbReference>
<feature type="domain" description="Response regulatory" evidence="12">
    <location>
        <begin position="407"/>
        <end position="525"/>
    </location>
</feature>
<comment type="catalytic activity">
    <reaction evidence="1">
        <text>ATP + protein L-histidine = ADP + protein N-phospho-L-histidine.</text>
        <dbReference type="EC" id="2.7.13.3"/>
    </reaction>
</comment>
<feature type="coiled-coil region" evidence="10">
    <location>
        <begin position="115"/>
        <end position="159"/>
    </location>
</feature>
<dbReference type="PROSITE" id="PS50109">
    <property type="entry name" value="HIS_KIN"/>
    <property type="match status" value="1"/>
</dbReference>
<dbReference type="GO" id="GO:0000155">
    <property type="term" value="F:phosphorelay sensor kinase activity"/>
    <property type="evidence" value="ECO:0007669"/>
    <property type="project" value="InterPro"/>
</dbReference>
<evidence type="ECO:0000313" key="13">
    <source>
        <dbReference type="EMBL" id="MBW4543882.1"/>
    </source>
</evidence>
<dbReference type="Pfam" id="PF02518">
    <property type="entry name" value="HATPase_c"/>
    <property type="match status" value="1"/>
</dbReference>
<evidence type="ECO:0000256" key="4">
    <source>
        <dbReference type="ARBA" id="ARBA00022553"/>
    </source>
</evidence>
<dbReference type="FunFam" id="1.10.287.130:FF:000001">
    <property type="entry name" value="Two-component sensor histidine kinase"/>
    <property type="match status" value="1"/>
</dbReference>
<dbReference type="Pfam" id="PF00072">
    <property type="entry name" value="Response_reg"/>
    <property type="match status" value="2"/>
</dbReference>
<evidence type="ECO:0000259" key="11">
    <source>
        <dbReference type="PROSITE" id="PS50109"/>
    </source>
</evidence>
<dbReference type="Gene3D" id="1.10.287.130">
    <property type="match status" value="1"/>
</dbReference>
<proteinExistence type="inferred from homology"/>
<dbReference type="EMBL" id="JAHHIF010000005">
    <property type="protein sequence ID" value="MBW4543882.1"/>
    <property type="molecule type" value="Genomic_DNA"/>
</dbReference>
<evidence type="ECO:0000256" key="1">
    <source>
        <dbReference type="ARBA" id="ARBA00000085"/>
    </source>
</evidence>
<feature type="modified residue" description="4-aspartylphosphate" evidence="9">
    <location>
        <position position="456"/>
    </location>
</feature>
<keyword evidence="4 9" id="KW-0597">Phosphoprotein</keyword>
<dbReference type="SUPFAM" id="SSF55874">
    <property type="entry name" value="ATPase domain of HSP90 chaperone/DNA topoisomerase II/histidine kinase"/>
    <property type="match status" value="1"/>
</dbReference>
<evidence type="ECO:0000313" key="14">
    <source>
        <dbReference type="Proteomes" id="UP000753908"/>
    </source>
</evidence>
<reference evidence="13" key="2">
    <citation type="journal article" date="2022" name="Microbiol. Resour. Announc.">
        <title>Metagenome Sequencing to Explore Phylogenomics of Terrestrial Cyanobacteria.</title>
        <authorList>
            <person name="Ward R.D."/>
            <person name="Stajich J.E."/>
            <person name="Johansen J.R."/>
            <person name="Huntemann M."/>
            <person name="Clum A."/>
            <person name="Foster B."/>
            <person name="Foster B."/>
            <person name="Roux S."/>
            <person name="Palaniappan K."/>
            <person name="Varghese N."/>
            <person name="Mukherjee S."/>
            <person name="Reddy T.B.K."/>
            <person name="Daum C."/>
            <person name="Copeland A."/>
            <person name="Chen I.A."/>
            <person name="Ivanova N.N."/>
            <person name="Kyrpides N.C."/>
            <person name="Shapiro N."/>
            <person name="Eloe-Fadrosh E.A."/>
            <person name="Pietrasiak N."/>
        </authorList>
    </citation>
    <scope>NUCLEOTIDE SEQUENCE</scope>
    <source>
        <strain evidence="13">CPER-KK1</strain>
    </source>
</reference>
<gene>
    <name evidence="13" type="ORF">KME25_05495</name>
</gene>
<dbReference type="Proteomes" id="UP000753908">
    <property type="component" value="Unassembled WGS sequence"/>
</dbReference>
<comment type="similarity">
    <text evidence="2">In the N-terminal section; belongs to the phytochrome family.</text>
</comment>
<dbReference type="EC" id="2.7.13.3" evidence="3"/>
<sequence length="531" mass="58838">MLHVLVIDDNPTDRLLVIRELEREFTSLEVKEITDAKALEEVITEGSFDVVVTDYQLGWSDGLVVLKKVKSRYPNCPVIMFTNSGNEELAVEAMKSGLDDYIIKVPNRYKRVPVALRLAMERAEVRSRAARLEKERSQLLEKERAARQEAEAANRLKDEFLATLSHELRTPLNSMLGWAQMLRLKRLNETDYDRAVESIERNTKSLTRLIEDLLDVSRIITGNLSLNVQPVELASVIEVALSVVRPAAEAKAIAISFLSDREVAPVLGDAIRLQQVIWNLLSNAVKFTPSGGQVEIRLKQLDDSVLIVVSDTGQGIKPEFLPFVFDRFRQADSSSTRLQGGLGLGLAVVRHLVELQGGTVTVESPGSAQGTTFTVQFPTQRRQTQLTTAEVEPATVESSAVSFKGLRILLVDDEPDTRELLMFVLEQYEAEVKEAASVREAIEVLKGFVPDVLVSDIGMPGLDGYTLIRQVRAMPEASLSKIPAIALTAYASDLDRDRALQEGFQMHLSKPVESDELVMAIASLKNMSGSN</sequence>
<dbReference type="PROSITE" id="PS50110">
    <property type="entry name" value="RESPONSE_REGULATORY"/>
    <property type="match status" value="2"/>
</dbReference>
<name>A0A951U8K0_9CYAN</name>
<dbReference type="InterPro" id="IPR011006">
    <property type="entry name" value="CheY-like_superfamily"/>
</dbReference>
<keyword evidence="5" id="KW-0808">Transferase</keyword>
<evidence type="ECO:0000256" key="2">
    <source>
        <dbReference type="ARBA" id="ARBA00006402"/>
    </source>
</evidence>
<evidence type="ECO:0000256" key="6">
    <source>
        <dbReference type="ARBA" id="ARBA00022777"/>
    </source>
</evidence>
<dbReference type="PANTHER" id="PTHR43547:SF2">
    <property type="entry name" value="HYBRID SIGNAL TRANSDUCTION HISTIDINE KINASE C"/>
    <property type="match status" value="1"/>
</dbReference>
<dbReference type="InterPro" id="IPR001789">
    <property type="entry name" value="Sig_transdc_resp-reg_receiver"/>
</dbReference>
<dbReference type="SMART" id="SM00387">
    <property type="entry name" value="HATPase_c"/>
    <property type="match status" value="1"/>
</dbReference>
<evidence type="ECO:0000256" key="5">
    <source>
        <dbReference type="ARBA" id="ARBA00022679"/>
    </source>
</evidence>
<dbReference type="SUPFAM" id="SSF52172">
    <property type="entry name" value="CheY-like"/>
    <property type="match status" value="2"/>
</dbReference>
<dbReference type="SMART" id="SM00388">
    <property type="entry name" value="HisKA"/>
    <property type="match status" value="1"/>
</dbReference>
<dbReference type="CDD" id="cd00156">
    <property type="entry name" value="REC"/>
    <property type="match status" value="1"/>
</dbReference>
<accession>A0A951U8K0</accession>
<dbReference type="AlphaFoldDB" id="A0A951U8K0"/>
<reference evidence="13" key="1">
    <citation type="submission" date="2021-05" db="EMBL/GenBank/DDBJ databases">
        <authorList>
            <person name="Pietrasiak N."/>
            <person name="Ward R."/>
            <person name="Stajich J.E."/>
            <person name="Kurbessoian T."/>
        </authorList>
    </citation>
    <scope>NUCLEOTIDE SEQUENCE</scope>
    <source>
        <strain evidence="13">CPER-KK1</strain>
    </source>
</reference>
<dbReference type="InterPro" id="IPR003594">
    <property type="entry name" value="HATPase_dom"/>
</dbReference>
<dbReference type="InterPro" id="IPR003661">
    <property type="entry name" value="HisK_dim/P_dom"/>
</dbReference>
<evidence type="ECO:0000259" key="12">
    <source>
        <dbReference type="PROSITE" id="PS50110"/>
    </source>
</evidence>
<evidence type="ECO:0000256" key="9">
    <source>
        <dbReference type="PROSITE-ProRule" id="PRU00169"/>
    </source>
</evidence>
<evidence type="ECO:0000256" key="3">
    <source>
        <dbReference type="ARBA" id="ARBA00012438"/>
    </source>
</evidence>
<dbReference type="Gene3D" id="3.30.565.10">
    <property type="entry name" value="Histidine kinase-like ATPase, C-terminal domain"/>
    <property type="match status" value="1"/>
</dbReference>
<keyword evidence="10" id="KW-0175">Coiled coil</keyword>
<dbReference type="Pfam" id="PF00512">
    <property type="entry name" value="HisKA"/>
    <property type="match status" value="1"/>
</dbReference>
<dbReference type="InterPro" id="IPR036097">
    <property type="entry name" value="HisK_dim/P_sf"/>
</dbReference>
<evidence type="ECO:0000256" key="7">
    <source>
        <dbReference type="ARBA" id="ARBA00023012"/>
    </source>
</evidence>
<comment type="caution">
    <text evidence="13">The sequence shown here is derived from an EMBL/GenBank/DDBJ whole genome shotgun (WGS) entry which is preliminary data.</text>
</comment>
<dbReference type="InterPro" id="IPR005467">
    <property type="entry name" value="His_kinase_dom"/>
</dbReference>
<dbReference type="InterPro" id="IPR004358">
    <property type="entry name" value="Sig_transdc_His_kin-like_C"/>
</dbReference>
<keyword evidence="7" id="KW-0902">Two-component regulatory system</keyword>